<comment type="caution">
    <text evidence="2">The sequence shown here is derived from an EMBL/GenBank/DDBJ whole genome shotgun (WGS) entry which is preliminary data.</text>
</comment>
<dbReference type="OrthoDB" id="185618at2759"/>
<feature type="compositionally biased region" description="Polar residues" evidence="1">
    <location>
        <begin position="352"/>
        <end position="364"/>
    </location>
</feature>
<feature type="compositionally biased region" description="Low complexity" evidence="1">
    <location>
        <begin position="431"/>
        <end position="443"/>
    </location>
</feature>
<feature type="region of interest" description="Disordered" evidence="1">
    <location>
        <begin position="222"/>
        <end position="286"/>
    </location>
</feature>
<feature type="region of interest" description="Disordered" evidence="1">
    <location>
        <begin position="349"/>
        <end position="443"/>
    </location>
</feature>
<reference evidence="2" key="1">
    <citation type="journal article" date="2020" name="Fungal Divers.">
        <title>Resolving the Mortierellaceae phylogeny through synthesis of multi-gene phylogenetics and phylogenomics.</title>
        <authorList>
            <person name="Vandepol N."/>
            <person name="Liber J."/>
            <person name="Desiro A."/>
            <person name="Na H."/>
            <person name="Kennedy M."/>
            <person name="Barry K."/>
            <person name="Grigoriev I.V."/>
            <person name="Miller A.N."/>
            <person name="O'Donnell K."/>
            <person name="Stajich J.E."/>
            <person name="Bonito G."/>
        </authorList>
    </citation>
    <scope>NUCLEOTIDE SEQUENCE</scope>
    <source>
        <strain evidence="2">KOD1015</strain>
    </source>
</reference>
<sequence>MSKRGTESQLTKDDYDRENDDESFSYAMGSFKQASSELGTATSGTGAGNPSPFAAMTPLASAPSVQPKFSFATPSSQPPLFGTKPSDSSAPSLFSFAKPATSDEPPRSTFDFATKPAASTSASLFSTPAPAPSLFTASTDKSEPKNPFSTPDKKWDAMSSSGSFFSTSNTFSFQPKSSTASTEPSSTAPSTSSLFAFTPKTSAFTTMSTTISSDNPFSVTSFNKDAPSFTGSSGTSLFSKPPLTTSSSTEAKKDVNENTTSENTFAFKDSVKKTNEKGNSAPDEDARIEKWTEEYEAELEKYNQQYLTKIQTDLKKFPKLDLTQHMENYNKHRNGIKTFYMKKIGGQDKSGNKFSSSLQKSTFGEKSAFGNKDDEAMDTTSTTGSGASAFKGFNFGVTPTEAPISTKSLRENKASEPPKSFGGPMAFSFGAPPSTTSTTTATS</sequence>
<keyword evidence="3" id="KW-1185">Reference proteome</keyword>
<accession>A0A9P6FZT6</accession>
<feature type="non-terminal residue" evidence="2">
    <location>
        <position position="1"/>
    </location>
</feature>
<evidence type="ECO:0000313" key="3">
    <source>
        <dbReference type="Proteomes" id="UP000780801"/>
    </source>
</evidence>
<feature type="region of interest" description="Disordered" evidence="1">
    <location>
        <begin position="171"/>
        <end position="194"/>
    </location>
</feature>
<evidence type="ECO:0000313" key="2">
    <source>
        <dbReference type="EMBL" id="KAF9584623.1"/>
    </source>
</evidence>
<protein>
    <submittedName>
        <fullName evidence="2">Uncharacterized protein</fullName>
    </submittedName>
</protein>
<feature type="compositionally biased region" description="Polar residues" evidence="1">
    <location>
        <begin position="32"/>
        <end position="44"/>
    </location>
</feature>
<feature type="compositionally biased region" description="Low complexity" evidence="1">
    <location>
        <begin position="228"/>
        <end position="239"/>
    </location>
</feature>
<feature type="compositionally biased region" description="Polar residues" evidence="1">
    <location>
        <begin position="117"/>
        <end position="126"/>
    </location>
</feature>
<evidence type="ECO:0000256" key="1">
    <source>
        <dbReference type="SAM" id="MobiDB-lite"/>
    </source>
</evidence>
<dbReference type="AlphaFoldDB" id="A0A9P6FZT6"/>
<feature type="compositionally biased region" description="Basic and acidic residues" evidence="1">
    <location>
        <begin position="1"/>
        <end position="15"/>
    </location>
</feature>
<feature type="compositionally biased region" description="Low complexity" evidence="1">
    <location>
        <begin position="379"/>
        <end position="389"/>
    </location>
</feature>
<feature type="region of interest" description="Disordered" evidence="1">
    <location>
        <begin position="1"/>
        <end position="154"/>
    </location>
</feature>
<dbReference type="EMBL" id="JAABOA010000369">
    <property type="protein sequence ID" value="KAF9584623.1"/>
    <property type="molecule type" value="Genomic_DNA"/>
</dbReference>
<gene>
    <name evidence="2" type="ORF">BGW38_005804</name>
</gene>
<organism evidence="2 3">
    <name type="scientific">Lunasporangiospora selenospora</name>
    <dbReference type="NCBI Taxonomy" id="979761"/>
    <lineage>
        <taxon>Eukaryota</taxon>
        <taxon>Fungi</taxon>
        <taxon>Fungi incertae sedis</taxon>
        <taxon>Mucoromycota</taxon>
        <taxon>Mortierellomycotina</taxon>
        <taxon>Mortierellomycetes</taxon>
        <taxon>Mortierellales</taxon>
        <taxon>Mortierellaceae</taxon>
        <taxon>Lunasporangiospora</taxon>
    </lineage>
</organism>
<proteinExistence type="predicted"/>
<name>A0A9P6FZT6_9FUNG</name>
<dbReference type="Proteomes" id="UP000780801">
    <property type="component" value="Unassembled WGS sequence"/>
</dbReference>
<feature type="compositionally biased region" description="Low complexity" evidence="1">
    <location>
        <begin position="171"/>
        <end position="193"/>
    </location>
</feature>